<sequence length="2136" mass="231778">MSRLLPTAEAENLQRALVDYLRTTFALADAEAQVALEDFLRHEQDGIFRGPYVRLRLPFRTADPGWQSILSWLPDGFRPYGHQAKAFRRLSSRAEDGGFQRPRPTLVTTGTGSGKTEAFLYPILDHVLRARAAGITGTKALLLYPMNALANDQAQRLADLITADPALSTVTAALYTGEQATKRTMVSAEGLINDREIIRDTAPDILLTNYKMLDQLLLRYEDQPLWSQSAHSLTYLVLDEFHTYDGAQGTDVAMLLRRLGLAMTSYGRVDPLGRPLAGVTPVATSATLGDTGDPSAMIDFAGTIFGETFGADAVVTESRTSLSEWVNTSPEPDDDLITTASPVITLSDAAEFVSDMSHGGGADRVETLVERLLDLLTPERTRPLIIGAPDLLDEWSPAGLRDAKLIVEHPQVQRLVEAARQAIPLGQAAVAFFGPDGDSAEGVRFVSSLIEALSYLRAEIGRGFISVETHLWVRELSRIDRVAMGVPAFRWSDDGRVVPATAVDAVDADTGRPAYPAIYCRHCGRSGWGVELAPTGSNLGVEDAHEIRSHHAAREGRFRALIFAAREAAAAADTRGLAWFDTKDKQLLSAPPAEQSDLVREGRVLPVLRLVEDPDADSKDDRCPACDRVDGIRFLGSAIATLLSVTLSALFGAEQIDPREKKALVFTDSVQDAAHRAGFVESRSHTLTLRSAIRGVIDTHPISLDLVADEIIRQAGDDRFRRYRLLPPDTIGRQRFDPFWAKDRFAEIPNTTRQWVRRRLLFDVVCEFGVHSRVGRTLEATGAVAVEVDAGSPASLLVMGRAALTYGDRAADQPAIPGGDPDDRQVLAWVRGILERLRTQGAIDHDWLSRYVHDDGNRFFIWGGRARDQGMPAFPTGRTAPAFPRVGARVERRAEVLLDPVTSTQSWFARWTGRVLGVEAGHGARLARALLDRLHRAGVLSAVTTKTGGTAYGISPTLVTVAATDTAAYLRGDYSLRCSICGTEQYGSRTTTAQLDGAPCPLVRCGGHLERAEAIDNYYRQLYANTDMRRIVAREHTSLLDDQLRLAYETGFKAGGNDPSVPNVLVATPTLEMGIDIGDLSAVVLASLPRTVSSYLQRIGRAGRLTGNALDLVFVTGRGVNLPRLAEPQSLIDGPVRPPATYLNAEEILRRQYLASLVDAMARDPQARHPARATAAMRTPAADTFLGELITLAESSTHGLLAAFLDRFDGLTDETVERLRAWATAEPGVPYSSRLAQQVIAAAAEWQQAVESLRYRRQAIEQALPELQQRAATTAAEDDQRAARAAEASLRQTKAALAVQRGTYWIQVLEEYGLLPNYTLLSDSVTLDVAVSWLDPETQQWDSSPINHRRSSALALREFAPGATFYAQGMEIEIDAVDLGTDAEAIRDWALCAACGYAQELGSSTSGTSSSGPSSSGSPSAGSLPAVSTCPRCGSGAIGDAGQRFKMVELTRVSAQAHRDEARINDRREERRRARFSVVAAADIDPAYVGRRWFVEGGGFGVRYLRRLTLRWLNVGRRTGIGAQRSIAGETLPANLFRLCVGCGVLDQTTRANRPDEHRAWCRYRTATTEHIESVVLSRTLITQGAVMPLPWSVSLSDGHAVPSLEAAILLGLRERFGGAPDHIGVLTAVDPSPGGDNRTALLLHDLVPGGTGYLAEFARPQRVWELMRAAWQLVAACPCQDEGRNACHRCLLPFAPPSRPDLVSRASAERHLRQILTEGTGFGEPPEEMAWSCTETEPPPAKALESHLELYFRRAFTDLAKGLSATVTELPGPKGTTVQVVFPGSRTWLLEPQVNVLDSKPDFVLSSTDTNVPKMAIFTDGYAFHASPAHRDILAADATKRTNLRDAGYFVVSVVAADLDDSTVGTLPRWWSERAAGGLIRQAPSIVGWLPRVKEGPLAVIRAWLQTPKADVQQALAHVVPMMLAAESEVCTVDSTGPLASAAGSRLAGNAAGGSAAGYWWHTGAVGVLTRVVGSLIETAVVLDDRPAAVDHHDFRSSWQAWLSLGNALQLGTQPIDWVTMSTVGTTLRRVPDSTREIAVPVGWRPVLAAAADAAQRELVLALAASSLPPPAEVGAEIEGLLVDFSWPDQRVAVLFENVDDELAAEFAELRWRLVAATVDDVVTAMKESEAANAE</sequence>
<evidence type="ECO:0000313" key="8">
    <source>
        <dbReference type="Proteomes" id="UP001501490"/>
    </source>
</evidence>
<dbReference type="SMART" id="SM00487">
    <property type="entry name" value="DEXDc"/>
    <property type="match status" value="1"/>
</dbReference>
<dbReference type="InterPro" id="IPR014001">
    <property type="entry name" value="Helicase_ATP-bd"/>
</dbReference>
<protein>
    <submittedName>
        <fullName evidence="7">DEAD/DEAH box helicase</fullName>
    </submittedName>
</protein>
<dbReference type="Pfam" id="PF00270">
    <property type="entry name" value="DEAD"/>
    <property type="match status" value="1"/>
</dbReference>
<evidence type="ECO:0000256" key="2">
    <source>
        <dbReference type="ARBA" id="ARBA00022840"/>
    </source>
</evidence>
<dbReference type="InterPro" id="IPR001650">
    <property type="entry name" value="Helicase_C-like"/>
</dbReference>
<evidence type="ECO:0000313" key="7">
    <source>
        <dbReference type="EMBL" id="GAA3605476.1"/>
    </source>
</evidence>
<dbReference type="PROSITE" id="PS51194">
    <property type="entry name" value="HELICASE_CTER"/>
    <property type="match status" value="1"/>
</dbReference>
<evidence type="ECO:0000256" key="4">
    <source>
        <dbReference type="SAM" id="MobiDB-lite"/>
    </source>
</evidence>
<accession>A0ABP6ZDW2</accession>
<evidence type="ECO:0000259" key="5">
    <source>
        <dbReference type="PROSITE" id="PS51192"/>
    </source>
</evidence>
<feature type="domain" description="Helicase ATP-binding" evidence="5">
    <location>
        <begin position="96"/>
        <end position="306"/>
    </location>
</feature>
<dbReference type="Pfam" id="PF09369">
    <property type="entry name" value="MZB"/>
    <property type="match status" value="1"/>
</dbReference>
<dbReference type="PANTHER" id="PTHR47957:SF3">
    <property type="entry name" value="ATP-DEPENDENT HELICASE HRQ1"/>
    <property type="match status" value="1"/>
</dbReference>
<keyword evidence="7" id="KW-0347">Helicase</keyword>
<dbReference type="SMART" id="SM00490">
    <property type="entry name" value="HELICc"/>
    <property type="match status" value="1"/>
</dbReference>
<keyword evidence="2" id="KW-0067">ATP-binding</keyword>
<evidence type="ECO:0000256" key="3">
    <source>
        <dbReference type="SAM" id="Coils"/>
    </source>
</evidence>
<feature type="coiled-coil region" evidence="3">
    <location>
        <begin position="1243"/>
        <end position="1270"/>
    </location>
</feature>
<dbReference type="InterPro" id="IPR027417">
    <property type="entry name" value="P-loop_NTPase"/>
</dbReference>
<dbReference type="Proteomes" id="UP001501490">
    <property type="component" value="Unassembled WGS sequence"/>
</dbReference>
<proteinExistence type="predicted"/>
<feature type="domain" description="Helicase C-terminal" evidence="6">
    <location>
        <begin position="982"/>
        <end position="1149"/>
    </location>
</feature>
<reference evidence="8" key="1">
    <citation type="journal article" date="2019" name="Int. J. Syst. Evol. Microbiol.">
        <title>The Global Catalogue of Microorganisms (GCM) 10K type strain sequencing project: providing services to taxonomists for standard genome sequencing and annotation.</title>
        <authorList>
            <consortium name="The Broad Institute Genomics Platform"/>
            <consortium name="The Broad Institute Genome Sequencing Center for Infectious Disease"/>
            <person name="Wu L."/>
            <person name="Ma J."/>
        </authorList>
    </citation>
    <scope>NUCLEOTIDE SEQUENCE [LARGE SCALE GENOMIC DNA]</scope>
    <source>
        <strain evidence="8">JCM 16929</strain>
    </source>
</reference>
<organism evidence="7 8">
    <name type="scientific">Microlunatus ginsengisoli</name>
    <dbReference type="NCBI Taxonomy" id="363863"/>
    <lineage>
        <taxon>Bacteria</taxon>
        <taxon>Bacillati</taxon>
        <taxon>Actinomycetota</taxon>
        <taxon>Actinomycetes</taxon>
        <taxon>Propionibacteriales</taxon>
        <taxon>Propionibacteriaceae</taxon>
        <taxon>Microlunatus</taxon>
    </lineage>
</organism>
<evidence type="ECO:0000259" key="6">
    <source>
        <dbReference type="PROSITE" id="PS51194"/>
    </source>
</evidence>
<feature type="region of interest" description="Disordered" evidence="4">
    <location>
        <begin position="1403"/>
        <end position="1426"/>
    </location>
</feature>
<dbReference type="Pfam" id="PF00271">
    <property type="entry name" value="Helicase_C"/>
    <property type="match status" value="1"/>
</dbReference>
<dbReference type="InterPro" id="IPR011545">
    <property type="entry name" value="DEAD/DEAH_box_helicase_dom"/>
</dbReference>
<comment type="caution">
    <text evidence="7">The sequence shown here is derived from an EMBL/GenBank/DDBJ whole genome shotgun (WGS) entry which is preliminary data.</text>
</comment>
<dbReference type="InterPro" id="IPR018973">
    <property type="entry name" value="MZB"/>
</dbReference>
<dbReference type="PROSITE" id="PS51192">
    <property type="entry name" value="HELICASE_ATP_BIND_1"/>
    <property type="match status" value="1"/>
</dbReference>
<dbReference type="PANTHER" id="PTHR47957">
    <property type="entry name" value="ATP-DEPENDENT HELICASE HRQ1"/>
    <property type="match status" value="1"/>
</dbReference>
<keyword evidence="1" id="KW-0547">Nucleotide-binding</keyword>
<keyword evidence="3" id="KW-0175">Coiled coil</keyword>
<evidence type="ECO:0000256" key="1">
    <source>
        <dbReference type="ARBA" id="ARBA00022741"/>
    </source>
</evidence>
<gene>
    <name evidence="7" type="ORF">GCM10022236_04200</name>
</gene>
<name>A0ABP6ZDW2_9ACTN</name>
<dbReference type="EMBL" id="BAABAB010000004">
    <property type="protein sequence ID" value="GAA3605476.1"/>
    <property type="molecule type" value="Genomic_DNA"/>
</dbReference>
<dbReference type="SUPFAM" id="SSF52540">
    <property type="entry name" value="P-loop containing nucleoside triphosphate hydrolases"/>
    <property type="match status" value="2"/>
</dbReference>
<keyword evidence="8" id="KW-1185">Reference proteome</keyword>
<dbReference type="RefSeq" id="WP_344801426.1">
    <property type="nucleotide sequence ID" value="NZ_BAABAB010000004.1"/>
</dbReference>
<keyword evidence="7" id="KW-0378">Hydrolase</keyword>
<dbReference type="Gene3D" id="3.40.50.300">
    <property type="entry name" value="P-loop containing nucleotide triphosphate hydrolases"/>
    <property type="match status" value="2"/>
</dbReference>
<dbReference type="GO" id="GO:0004386">
    <property type="term" value="F:helicase activity"/>
    <property type="evidence" value="ECO:0007669"/>
    <property type="project" value="UniProtKB-KW"/>
</dbReference>